<keyword evidence="4" id="KW-1185">Reference proteome</keyword>
<dbReference type="RefSeq" id="WP_130980816.1">
    <property type="nucleotide sequence ID" value="NZ_SISG01000001.1"/>
</dbReference>
<evidence type="ECO:0000313" key="4">
    <source>
        <dbReference type="Proteomes" id="UP000294194"/>
    </source>
</evidence>
<sequence length="204" mass="21323">MLEILSGLGLSAAAGLNAYIPLIALGLAGRFLDFVTLPAGWSWLSNEWVLLGLGVLLVIELIADKIPVVDSINDWIQTVIRPAAGGIVFGTGAATETSAISDPAQFFTDHNWVPVLLGVGISLAVHLTKMAARPVANALTLGVAAPVISVVEDFGSVALTVLAILLPVFVILALVGIVWFFVAIFRKAASRRRTAATAPPIPQP</sequence>
<feature type="transmembrane region" description="Helical" evidence="1">
    <location>
        <begin position="135"/>
        <end position="151"/>
    </location>
</feature>
<dbReference type="EMBL" id="SISG01000001">
    <property type="protein sequence ID" value="TBN56706.1"/>
    <property type="molecule type" value="Genomic_DNA"/>
</dbReference>
<keyword evidence="1" id="KW-0472">Membrane</keyword>
<accession>A0A4Q9GPJ9</accession>
<evidence type="ECO:0000313" key="3">
    <source>
        <dbReference type="EMBL" id="TBN56706.1"/>
    </source>
</evidence>
<feature type="transmembrane region" description="Helical" evidence="1">
    <location>
        <begin position="157"/>
        <end position="185"/>
    </location>
</feature>
<reference evidence="4" key="1">
    <citation type="submission" date="2019-02" db="EMBL/GenBank/DDBJ databases">
        <title>Glaciihabitans arcticus sp. nov., a psychrotolerant bacterium isolated from polar soil.</title>
        <authorList>
            <person name="Dahal R.H."/>
        </authorList>
    </citation>
    <scope>NUCLEOTIDE SEQUENCE [LARGE SCALE GENOMIC DNA]</scope>
    <source>
        <strain evidence="4">RP-3-7</strain>
    </source>
</reference>
<evidence type="ECO:0000259" key="2">
    <source>
        <dbReference type="Pfam" id="PF13548"/>
    </source>
</evidence>
<protein>
    <submittedName>
        <fullName evidence="3">DUF4126 domain-containing protein</fullName>
    </submittedName>
</protein>
<dbReference type="Proteomes" id="UP000294194">
    <property type="component" value="Unassembled WGS sequence"/>
</dbReference>
<keyword evidence="1" id="KW-0812">Transmembrane</keyword>
<keyword evidence="1" id="KW-1133">Transmembrane helix</keyword>
<organism evidence="3 4">
    <name type="scientific">Glaciihabitans arcticus</name>
    <dbReference type="NCBI Taxonomy" id="2668039"/>
    <lineage>
        <taxon>Bacteria</taxon>
        <taxon>Bacillati</taxon>
        <taxon>Actinomycetota</taxon>
        <taxon>Actinomycetes</taxon>
        <taxon>Micrococcales</taxon>
        <taxon>Microbacteriaceae</taxon>
        <taxon>Glaciihabitans</taxon>
    </lineage>
</organism>
<evidence type="ECO:0000256" key="1">
    <source>
        <dbReference type="SAM" id="Phobius"/>
    </source>
</evidence>
<name>A0A4Q9GPJ9_9MICO</name>
<dbReference type="Pfam" id="PF13548">
    <property type="entry name" value="DUF4126"/>
    <property type="match status" value="1"/>
</dbReference>
<dbReference type="AlphaFoldDB" id="A0A4Q9GPJ9"/>
<proteinExistence type="predicted"/>
<feature type="domain" description="DUF4126" evidence="2">
    <location>
        <begin position="4"/>
        <end position="186"/>
    </location>
</feature>
<feature type="transmembrane region" description="Helical" evidence="1">
    <location>
        <begin position="111"/>
        <end position="128"/>
    </location>
</feature>
<comment type="caution">
    <text evidence="3">The sequence shown here is derived from an EMBL/GenBank/DDBJ whole genome shotgun (WGS) entry which is preliminary data.</text>
</comment>
<gene>
    <name evidence="3" type="ORF">EYE40_04435</name>
</gene>
<feature type="transmembrane region" description="Helical" evidence="1">
    <location>
        <begin position="12"/>
        <end position="32"/>
    </location>
</feature>
<feature type="transmembrane region" description="Helical" evidence="1">
    <location>
        <begin position="44"/>
        <end position="63"/>
    </location>
</feature>
<dbReference type="InterPro" id="IPR025196">
    <property type="entry name" value="DUF4126"/>
</dbReference>